<evidence type="ECO:0000259" key="12">
    <source>
        <dbReference type="Pfam" id="PF00732"/>
    </source>
</evidence>
<dbReference type="PANTHER" id="PTHR11552:SF218">
    <property type="entry name" value="GLUCOSE-METHANOL-CHOLINE OXIDOREDUCTASE N-TERMINAL DOMAIN-CONTAINING PROTEIN"/>
    <property type="match status" value="1"/>
</dbReference>
<dbReference type="InterPro" id="IPR027424">
    <property type="entry name" value="Glucose_Oxidase_domain_2"/>
</dbReference>
<keyword evidence="15" id="KW-1185">Reference proteome</keyword>
<feature type="active site" description="Proton donor" evidence="10">
    <location>
        <position position="578"/>
    </location>
</feature>
<keyword evidence="4" id="KW-0134">Cell wall</keyword>
<sequence length="643" mass="69259">MASRRQKPITTAGMLRSLTSLVAAVPLIVSPLLASALPADHLTANGAEFNDQTFDYVVVGGGLSGLVIASRLSENPAYTVAVIEAGKAGYGNDALMTPASNLYQSSLYTERDWQYWTVPQVGLDNRQVVWNRGKVLGGSSAINGMYLVRQNAVEQDAWASLLQSLGPEAQGMWSWPNVLRAMMKSETFFPPAPEVESVLRSADPTQPGDFAPYNEASHGDIGPINHGFPGVIYENVGAFLVSAGKVMNRPINTDPYSGFNSGPFLSASAINPRDYTRSFSRNGYIDSFMHRPNLFILTENQATKVLFNEDTKPLVATGVSYSQGPGAPVYTVRARKEVILSGGAVGSPQLLQLSGIADKSVLDPVGIRQVADVPGVGFHLQDHVLAELSWVPAPNTTMPHAGVTGNPLLDSYVNSGVGFVPISEVEGINRDEVIQEVINDANNADIEPVPETVKAGIKATRQALANTIYGQNMPAVEVLFENWYGKSSVQCALQHASSRGSLKIVSPSVFDHPAIDPAYLKQPVDLKLMRQGCRLARKIGETEPLSNHLAAEINPGPGTMTDEQWNTWIKQNSGSEYHPNSGCSMLPLELGGVVDHKFLVYHTKNLRVIDSSVIPISMSEHLMTVAYGLAELGAEVIQAAAYH</sequence>
<feature type="domain" description="Glucose-methanol-choline oxidoreductase N-terminal" evidence="12">
    <location>
        <begin position="54"/>
        <end position="384"/>
    </location>
</feature>
<dbReference type="InterPro" id="IPR012132">
    <property type="entry name" value="GMC_OxRdtase"/>
</dbReference>
<protein>
    <recommendedName>
        <fullName evidence="9">glucose oxidase</fullName>
        <ecNumber evidence="9">1.1.3.4</ecNumber>
    </recommendedName>
</protein>
<organism evidence="14 15">
    <name type="scientific">Ascosphaera apis ARSEF 7405</name>
    <dbReference type="NCBI Taxonomy" id="392613"/>
    <lineage>
        <taxon>Eukaryota</taxon>
        <taxon>Fungi</taxon>
        <taxon>Dikarya</taxon>
        <taxon>Ascomycota</taxon>
        <taxon>Pezizomycotina</taxon>
        <taxon>Eurotiomycetes</taxon>
        <taxon>Eurotiomycetidae</taxon>
        <taxon>Onygenales</taxon>
        <taxon>Ascosphaeraceae</taxon>
        <taxon>Ascosphaera</taxon>
    </lineage>
</organism>
<comment type="caution">
    <text evidence="14">The sequence shown here is derived from an EMBL/GenBank/DDBJ whole genome shotgun (WGS) entry which is preliminary data.</text>
</comment>
<dbReference type="SUPFAM" id="SSF54373">
    <property type="entry name" value="FAD-linked reductases, C-terminal domain"/>
    <property type="match status" value="1"/>
</dbReference>
<feature type="binding site" evidence="11">
    <location>
        <position position="135"/>
    </location>
    <ligand>
        <name>FAD</name>
        <dbReference type="ChEBI" id="CHEBI:57692"/>
    </ligand>
</feature>
<dbReference type="AlphaFoldDB" id="A0A167XXK2"/>
<evidence type="ECO:0000313" key="15">
    <source>
        <dbReference type="Proteomes" id="UP000242877"/>
    </source>
</evidence>
<dbReference type="Proteomes" id="UP000242877">
    <property type="component" value="Unassembled WGS sequence"/>
</dbReference>
<feature type="domain" description="Glucose-methanol-choline oxidoreductase C-terminal" evidence="13">
    <location>
        <begin position="497"/>
        <end position="630"/>
    </location>
</feature>
<feature type="active site" description="Proton acceptor" evidence="10">
    <location>
        <position position="621"/>
    </location>
</feature>
<dbReference type="InterPro" id="IPR000172">
    <property type="entry name" value="GMC_OxRdtase_N"/>
</dbReference>
<evidence type="ECO:0000256" key="1">
    <source>
        <dbReference type="ARBA" id="ARBA00001974"/>
    </source>
</evidence>
<keyword evidence="7" id="KW-0560">Oxidoreductase</keyword>
<comment type="cofactor">
    <cofactor evidence="1 11">
        <name>FAD</name>
        <dbReference type="ChEBI" id="CHEBI:57692"/>
    </cofactor>
</comment>
<keyword evidence="6 11" id="KW-0274">FAD</keyword>
<evidence type="ECO:0000256" key="3">
    <source>
        <dbReference type="ARBA" id="ARBA00010790"/>
    </source>
</evidence>
<dbReference type="OrthoDB" id="269227at2759"/>
<evidence type="ECO:0000256" key="4">
    <source>
        <dbReference type="ARBA" id="ARBA00022512"/>
    </source>
</evidence>
<dbReference type="Pfam" id="PF00732">
    <property type="entry name" value="GMC_oxred_N"/>
    <property type="match status" value="1"/>
</dbReference>
<name>A0A167XXK2_9EURO</name>
<dbReference type="GO" id="GO:0046562">
    <property type="term" value="F:beta-D-glucose oxidase activity"/>
    <property type="evidence" value="ECO:0007669"/>
    <property type="project" value="UniProtKB-EC"/>
</dbReference>
<evidence type="ECO:0000256" key="11">
    <source>
        <dbReference type="PIRSR" id="PIRSR000137-2"/>
    </source>
</evidence>
<dbReference type="GO" id="GO:0050660">
    <property type="term" value="F:flavin adenine dinucleotide binding"/>
    <property type="evidence" value="ECO:0007669"/>
    <property type="project" value="InterPro"/>
</dbReference>
<dbReference type="InterPro" id="IPR007867">
    <property type="entry name" value="GMC_OxRtase_C"/>
</dbReference>
<dbReference type="PANTHER" id="PTHR11552">
    <property type="entry name" value="GLUCOSE-METHANOL-CHOLINE GMC OXIDOREDUCTASE"/>
    <property type="match status" value="1"/>
</dbReference>
<evidence type="ECO:0000256" key="9">
    <source>
        <dbReference type="ARBA" id="ARBA00049722"/>
    </source>
</evidence>
<evidence type="ECO:0000256" key="10">
    <source>
        <dbReference type="PIRSR" id="PIRSR000137-1"/>
    </source>
</evidence>
<evidence type="ECO:0000256" key="5">
    <source>
        <dbReference type="ARBA" id="ARBA00022630"/>
    </source>
</evidence>
<gene>
    <name evidence="14" type="ORF">AAP_03693</name>
</gene>
<evidence type="ECO:0000256" key="6">
    <source>
        <dbReference type="ARBA" id="ARBA00022827"/>
    </source>
</evidence>
<dbReference type="Pfam" id="PF05199">
    <property type="entry name" value="GMC_oxred_C"/>
    <property type="match status" value="1"/>
</dbReference>
<evidence type="ECO:0000313" key="14">
    <source>
        <dbReference type="EMBL" id="KZZ90598.1"/>
    </source>
</evidence>
<comment type="similarity">
    <text evidence="3">Belongs to the GMC oxidoreductase family.</text>
</comment>
<dbReference type="EMBL" id="AZGZ01000016">
    <property type="protein sequence ID" value="KZZ90598.1"/>
    <property type="molecule type" value="Genomic_DNA"/>
</dbReference>
<comment type="subcellular location">
    <subcellularLocation>
        <location evidence="2">Secreted</location>
        <location evidence="2">Cell wall</location>
    </subcellularLocation>
</comment>
<proteinExistence type="inferred from homology"/>
<dbReference type="Gene3D" id="3.30.560.10">
    <property type="entry name" value="Glucose Oxidase, domain 3"/>
    <property type="match status" value="1"/>
</dbReference>
<dbReference type="SUPFAM" id="SSF51905">
    <property type="entry name" value="FAD/NAD(P)-binding domain"/>
    <property type="match status" value="1"/>
</dbReference>
<dbReference type="EC" id="1.1.3.4" evidence="9"/>
<comment type="catalytic activity">
    <reaction evidence="8">
        <text>beta-D-glucose + O2 = D-glucono-1,5-lactone + H2O2</text>
        <dbReference type="Rhea" id="RHEA:11428"/>
        <dbReference type="ChEBI" id="CHEBI:15379"/>
        <dbReference type="ChEBI" id="CHEBI:15903"/>
        <dbReference type="ChEBI" id="CHEBI:16217"/>
        <dbReference type="ChEBI" id="CHEBI:16240"/>
        <dbReference type="EC" id="1.1.3.4"/>
    </reaction>
    <physiologicalReaction direction="left-to-right" evidence="8">
        <dbReference type="Rhea" id="RHEA:11429"/>
    </physiologicalReaction>
</comment>
<dbReference type="InterPro" id="IPR036188">
    <property type="entry name" value="FAD/NAD-bd_sf"/>
</dbReference>
<keyword evidence="5" id="KW-0285">Flavoprotein</keyword>
<keyword evidence="4" id="KW-0964">Secreted</keyword>
<evidence type="ECO:0000259" key="13">
    <source>
        <dbReference type="Pfam" id="PF05199"/>
    </source>
</evidence>
<accession>A0A167XXK2</accession>
<evidence type="ECO:0000256" key="2">
    <source>
        <dbReference type="ARBA" id="ARBA00004191"/>
    </source>
</evidence>
<evidence type="ECO:0000256" key="8">
    <source>
        <dbReference type="ARBA" id="ARBA00049435"/>
    </source>
</evidence>
<dbReference type="Gene3D" id="4.10.450.10">
    <property type="entry name" value="Glucose Oxidase, domain 2"/>
    <property type="match status" value="1"/>
</dbReference>
<reference evidence="14 15" key="1">
    <citation type="journal article" date="2016" name="Genome Biol. Evol.">
        <title>Divergent and convergent evolution of fungal pathogenicity.</title>
        <authorList>
            <person name="Shang Y."/>
            <person name="Xiao G."/>
            <person name="Zheng P."/>
            <person name="Cen K."/>
            <person name="Zhan S."/>
            <person name="Wang C."/>
        </authorList>
    </citation>
    <scope>NUCLEOTIDE SEQUENCE [LARGE SCALE GENOMIC DNA]</scope>
    <source>
        <strain evidence="14 15">ARSEF 7405</strain>
    </source>
</reference>
<evidence type="ECO:0000256" key="7">
    <source>
        <dbReference type="ARBA" id="ARBA00023002"/>
    </source>
</evidence>
<dbReference type="PIRSF" id="PIRSF000137">
    <property type="entry name" value="Alcohol_oxidase"/>
    <property type="match status" value="1"/>
</dbReference>
<dbReference type="VEuPathDB" id="FungiDB:AAP_03693"/>
<dbReference type="Gene3D" id="3.50.50.60">
    <property type="entry name" value="FAD/NAD(P)-binding domain"/>
    <property type="match status" value="1"/>
</dbReference>